<feature type="transmembrane region" description="Helical" evidence="1">
    <location>
        <begin position="296"/>
        <end position="319"/>
    </location>
</feature>
<keyword evidence="1" id="KW-1133">Transmembrane helix</keyword>
<dbReference type="EMBL" id="LLYB01000125">
    <property type="protein sequence ID" value="KRR16787.1"/>
    <property type="molecule type" value="Genomic_DNA"/>
</dbReference>
<gene>
    <name evidence="2" type="ORF">CQ14_14455</name>
</gene>
<keyword evidence="1" id="KW-0472">Membrane</keyword>
<feature type="transmembrane region" description="Helical" evidence="1">
    <location>
        <begin position="199"/>
        <end position="219"/>
    </location>
</feature>
<accession>A0A0R3MHP3</accession>
<evidence type="ECO:0000313" key="2">
    <source>
        <dbReference type="EMBL" id="KRR16787.1"/>
    </source>
</evidence>
<comment type="caution">
    <text evidence="2">The sequence shown here is derived from an EMBL/GenBank/DDBJ whole genome shotgun (WGS) entry which is preliminary data.</text>
</comment>
<sequence>MLVNVLFLFLMFRCAADILSPDEKGTLVVAVYVGVASGLAAIKVVWSGITRGDMAICATVLLLLIVNLLWIPADAIPQLYFSITVLLPIIFLLSLSRCEPSIFVRLRKRTLIFGTPVMCGLVIIFLVRESGAEADLLSTLNDQPSHVVAQTIVKFSILMINQWIGFPIVGLIVLAVLNVRSALLGFLLALLIKRYSSLWNLRAFLVMLVVSGAATAFFLSNSELVDAFLQRMLFREKDSVQQVDIYNMTSGRNEIWAYYTQMLERSSLLELLFGRGAIWLYGFGSGPTQMAAHNDLLNLMVCYGLVGTATVMFAWFVILSRLDPEYRMSCVALFLVLFFTNGVVFHQSNLLFLLFMAGKAQQMELSGVFRNEAIRRPGLPARV</sequence>
<dbReference type="Proteomes" id="UP000051660">
    <property type="component" value="Unassembled WGS sequence"/>
</dbReference>
<dbReference type="RefSeq" id="WP_057862555.1">
    <property type="nucleotide sequence ID" value="NZ_LLYB01000125.1"/>
</dbReference>
<feature type="transmembrane region" description="Helical" evidence="1">
    <location>
        <begin position="53"/>
        <end position="73"/>
    </location>
</feature>
<name>A0A0R3MHP3_9BRAD</name>
<protein>
    <recommendedName>
        <fullName evidence="4">O-antigen ligase</fullName>
    </recommendedName>
</protein>
<organism evidence="2 3">
    <name type="scientific">Bradyrhizobium lablabi</name>
    <dbReference type="NCBI Taxonomy" id="722472"/>
    <lineage>
        <taxon>Bacteria</taxon>
        <taxon>Pseudomonadati</taxon>
        <taxon>Pseudomonadota</taxon>
        <taxon>Alphaproteobacteria</taxon>
        <taxon>Hyphomicrobiales</taxon>
        <taxon>Nitrobacteraceae</taxon>
        <taxon>Bradyrhizobium</taxon>
    </lineage>
</organism>
<dbReference type="OrthoDB" id="8255276at2"/>
<evidence type="ECO:0000256" key="1">
    <source>
        <dbReference type="SAM" id="Phobius"/>
    </source>
</evidence>
<keyword evidence="1" id="KW-0812">Transmembrane</keyword>
<feature type="transmembrane region" description="Helical" evidence="1">
    <location>
        <begin position="79"/>
        <end position="98"/>
    </location>
</feature>
<proteinExistence type="predicted"/>
<feature type="transmembrane region" description="Helical" evidence="1">
    <location>
        <begin position="331"/>
        <end position="355"/>
    </location>
</feature>
<feature type="transmembrane region" description="Helical" evidence="1">
    <location>
        <begin position="110"/>
        <end position="127"/>
    </location>
</feature>
<dbReference type="AlphaFoldDB" id="A0A0R3MHP3"/>
<reference evidence="2 3" key="1">
    <citation type="submission" date="2014-03" db="EMBL/GenBank/DDBJ databases">
        <title>Bradyrhizobium valentinum sp. nov., isolated from effective nodules of Lupinus mariae-josephae, a lupine endemic of basic-lime soils in Eastern Spain.</title>
        <authorList>
            <person name="Duran D."/>
            <person name="Rey L."/>
            <person name="Navarro A."/>
            <person name="Busquets A."/>
            <person name="Imperial J."/>
            <person name="Ruiz-Argueso T."/>
        </authorList>
    </citation>
    <scope>NUCLEOTIDE SEQUENCE [LARGE SCALE GENOMIC DNA]</scope>
    <source>
        <strain evidence="2 3">CCBAU 23086</strain>
    </source>
</reference>
<feature type="transmembrane region" description="Helical" evidence="1">
    <location>
        <begin position="266"/>
        <end position="284"/>
    </location>
</feature>
<feature type="transmembrane region" description="Helical" evidence="1">
    <location>
        <begin position="164"/>
        <end position="192"/>
    </location>
</feature>
<feature type="transmembrane region" description="Helical" evidence="1">
    <location>
        <begin position="26"/>
        <end position="46"/>
    </location>
</feature>
<evidence type="ECO:0008006" key="4">
    <source>
        <dbReference type="Google" id="ProtNLM"/>
    </source>
</evidence>
<evidence type="ECO:0000313" key="3">
    <source>
        <dbReference type="Proteomes" id="UP000051660"/>
    </source>
</evidence>